<evidence type="ECO:0000256" key="1">
    <source>
        <dbReference type="ARBA" id="ARBA00005417"/>
    </source>
</evidence>
<dbReference type="Pfam" id="PF00005">
    <property type="entry name" value="ABC_tran"/>
    <property type="match status" value="1"/>
</dbReference>
<keyword evidence="2" id="KW-0813">Transport</keyword>
<dbReference type="AlphaFoldDB" id="A0A540VV97"/>
<organism evidence="10 11">
    <name type="scientific">Spiribacter salinus</name>
    <dbReference type="NCBI Taxonomy" id="1335746"/>
    <lineage>
        <taxon>Bacteria</taxon>
        <taxon>Pseudomonadati</taxon>
        <taxon>Pseudomonadota</taxon>
        <taxon>Gammaproteobacteria</taxon>
        <taxon>Chromatiales</taxon>
        <taxon>Ectothiorhodospiraceae</taxon>
        <taxon>Spiribacter</taxon>
    </lineage>
</organism>
<keyword evidence="3" id="KW-1003">Cell membrane</keyword>
<accession>A0A540VV97</accession>
<evidence type="ECO:0000256" key="3">
    <source>
        <dbReference type="ARBA" id="ARBA00022475"/>
    </source>
</evidence>
<sequence>MNHHAQPVLRAHGLAVGFNHQSVLTDVTFDLPAQSLIAVVGPSGVGKSTLLRALAGLLPPLAGTVDRPPDSDSGTRPWSMVFQSPRLLPWRRVRTNVELGLEGLALSREERRQRAERYLEQVALADYADRWPHSLSGGQQQRVGLARALAVQPKVLFMDEPFSALDAITRRRLQQALVDLRRQTPAAIVFVTHDIEEAAVLSDRIIVLGDHPQGGPAHVRAQQAVELPLEARRDHSGFRPLIQEIEALIRTGPRASTAYSEHQANDTAGRFSRPYG</sequence>
<keyword evidence="5 10" id="KW-0067">ATP-binding</keyword>
<keyword evidence="6" id="KW-1278">Translocase</keyword>
<feature type="compositionally biased region" description="Polar residues" evidence="8">
    <location>
        <begin position="257"/>
        <end position="266"/>
    </location>
</feature>
<evidence type="ECO:0000256" key="5">
    <source>
        <dbReference type="ARBA" id="ARBA00022840"/>
    </source>
</evidence>
<feature type="region of interest" description="Disordered" evidence="8">
    <location>
        <begin position="256"/>
        <end position="276"/>
    </location>
</feature>
<dbReference type="SUPFAM" id="SSF52540">
    <property type="entry name" value="P-loop containing nucleoside triphosphate hydrolases"/>
    <property type="match status" value="1"/>
</dbReference>
<evidence type="ECO:0000313" key="10">
    <source>
        <dbReference type="EMBL" id="TQF00681.1"/>
    </source>
</evidence>
<dbReference type="PANTHER" id="PTHR42788:SF17">
    <property type="entry name" value="ALIPHATIC SULFONATES IMPORT ATP-BINDING PROTEIN SSUB"/>
    <property type="match status" value="1"/>
</dbReference>
<evidence type="ECO:0000256" key="7">
    <source>
        <dbReference type="ARBA" id="ARBA00023136"/>
    </source>
</evidence>
<feature type="domain" description="ABC transporter" evidence="9">
    <location>
        <begin position="9"/>
        <end position="235"/>
    </location>
</feature>
<dbReference type="InterPro" id="IPR003593">
    <property type="entry name" value="AAA+_ATPase"/>
</dbReference>
<keyword evidence="7" id="KW-0472">Membrane</keyword>
<dbReference type="InterPro" id="IPR017871">
    <property type="entry name" value="ABC_transporter-like_CS"/>
</dbReference>
<dbReference type="Proteomes" id="UP000315400">
    <property type="component" value="Unassembled WGS sequence"/>
</dbReference>
<evidence type="ECO:0000256" key="4">
    <source>
        <dbReference type="ARBA" id="ARBA00022741"/>
    </source>
</evidence>
<keyword evidence="4" id="KW-0547">Nucleotide-binding</keyword>
<dbReference type="InterPro" id="IPR027417">
    <property type="entry name" value="P-loop_NTPase"/>
</dbReference>
<reference evidence="10 11" key="1">
    <citation type="submission" date="2019-06" db="EMBL/GenBank/DDBJ databases">
        <title>Metagenome assembled Genome of Spiribacter salinus SL48-SHIP from the microbial mat of Salt Lake 48 (Novosibirsk region, Russia).</title>
        <authorList>
            <person name="Shipova A."/>
            <person name="Rozanov A.S."/>
            <person name="Bryanskaya A.V."/>
            <person name="Peltek S.E."/>
        </authorList>
    </citation>
    <scope>NUCLEOTIDE SEQUENCE [LARGE SCALE GENOMIC DNA]</scope>
    <source>
        <strain evidence="10">SL48-SHIP-2</strain>
    </source>
</reference>
<name>A0A540VV97_9GAMM</name>
<dbReference type="PROSITE" id="PS00211">
    <property type="entry name" value="ABC_TRANSPORTER_1"/>
    <property type="match status" value="1"/>
</dbReference>
<protein>
    <submittedName>
        <fullName evidence="10">ABC transporter ATP-binding protein</fullName>
    </submittedName>
</protein>
<comment type="caution">
    <text evidence="10">The sequence shown here is derived from an EMBL/GenBank/DDBJ whole genome shotgun (WGS) entry which is preliminary data.</text>
</comment>
<dbReference type="GO" id="GO:0016887">
    <property type="term" value="F:ATP hydrolysis activity"/>
    <property type="evidence" value="ECO:0007669"/>
    <property type="project" value="InterPro"/>
</dbReference>
<evidence type="ECO:0000256" key="8">
    <source>
        <dbReference type="SAM" id="MobiDB-lite"/>
    </source>
</evidence>
<dbReference type="EMBL" id="VIFK01000007">
    <property type="protein sequence ID" value="TQF00681.1"/>
    <property type="molecule type" value="Genomic_DNA"/>
</dbReference>
<proteinExistence type="inferred from homology"/>
<evidence type="ECO:0000256" key="6">
    <source>
        <dbReference type="ARBA" id="ARBA00022967"/>
    </source>
</evidence>
<gene>
    <name evidence="10" type="ORF">FKY71_02390</name>
</gene>
<evidence type="ECO:0000313" key="11">
    <source>
        <dbReference type="Proteomes" id="UP000315400"/>
    </source>
</evidence>
<dbReference type="InterPro" id="IPR003439">
    <property type="entry name" value="ABC_transporter-like_ATP-bd"/>
</dbReference>
<evidence type="ECO:0000259" key="9">
    <source>
        <dbReference type="PROSITE" id="PS50893"/>
    </source>
</evidence>
<comment type="similarity">
    <text evidence="1">Belongs to the ABC transporter superfamily.</text>
</comment>
<dbReference type="STRING" id="1260251.SPISAL_05140"/>
<dbReference type="SMART" id="SM00382">
    <property type="entry name" value="AAA"/>
    <property type="match status" value="1"/>
</dbReference>
<dbReference type="InterPro" id="IPR050166">
    <property type="entry name" value="ABC_transporter_ATP-bind"/>
</dbReference>
<dbReference type="Gene3D" id="3.40.50.300">
    <property type="entry name" value="P-loop containing nucleotide triphosphate hydrolases"/>
    <property type="match status" value="1"/>
</dbReference>
<dbReference type="PROSITE" id="PS50893">
    <property type="entry name" value="ABC_TRANSPORTER_2"/>
    <property type="match status" value="1"/>
</dbReference>
<dbReference type="GO" id="GO:0005524">
    <property type="term" value="F:ATP binding"/>
    <property type="evidence" value="ECO:0007669"/>
    <property type="project" value="UniProtKB-KW"/>
</dbReference>
<evidence type="ECO:0000256" key="2">
    <source>
        <dbReference type="ARBA" id="ARBA00022448"/>
    </source>
</evidence>
<dbReference type="PANTHER" id="PTHR42788">
    <property type="entry name" value="TAURINE IMPORT ATP-BINDING PROTEIN-RELATED"/>
    <property type="match status" value="1"/>
</dbReference>